<gene>
    <name evidence="2" type="ORF">SA3R_13500</name>
</gene>
<comment type="caution">
    <text evidence="2">The sequence shown here is derived from an EMBL/GenBank/DDBJ whole genome shotgun (WGS) entry which is preliminary data.</text>
</comment>
<dbReference type="Pfam" id="PF05159">
    <property type="entry name" value="Capsule_synth"/>
    <property type="match status" value="1"/>
</dbReference>
<dbReference type="RefSeq" id="WP_420919936.1">
    <property type="nucleotide sequence ID" value="NZ_LDSE01000024.1"/>
</dbReference>
<feature type="domain" description="Glycosyltransferase 99 N-terminal" evidence="1">
    <location>
        <begin position="66"/>
        <end position="181"/>
    </location>
</feature>
<evidence type="ECO:0000313" key="2">
    <source>
        <dbReference type="EMBL" id="KTS67203.1"/>
    </source>
</evidence>
<organism evidence="2 3">
    <name type="scientific">Pantoea dispersa</name>
    <dbReference type="NCBI Taxonomy" id="59814"/>
    <lineage>
        <taxon>Bacteria</taxon>
        <taxon>Pseudomonadati</taxon>
        <taxon>Pseudomonadota</taxon>
        <taxon>Gammaproteobacteria</taxon>
        <taxon>Enterobacterales</taxon>
        <taxon>Erwiniaceae</taxon>
        <taxon>Pantoea</taxon>
    </lineage>
</organism>
<name>A0A8E1RYN6_9GAMM</name>
<dbReference type="InterPro" id="IPR054112">
    <property type="entry name" value="Glyco_transf_99_N"/>
</dbReference>
<protein>
    <recommendedName>
        <fullName evidence="1">Glycosyltransferase 99 N-terminal domain-containing protein</fullName>
    </recommendedName>
</protein>
<dbReference type="Proteomes" id="UP000071979">
    <property type="component" value="Unassembled WGS sequence"/>
</dbReference>
<proteinExistence type="predicted"/>
<dbReference type="EMBL" id="LDSE01000024">
    <property type="protein sequence ID" value="KTS67203.1"/>
    <property type="molecule type" value="Genomic_DNA"/>
</dbReference>
<dbReference type="AlphaFoldDB" id="A0A8E1RYN6"/>
<accession>A0A8E1RYN6</accession>
<dbReference type="Pfam" id="PF21912">
    <property type="entry name" value="Glyco_transf_99"/>
    <property type="match status" value="1"/>
</dbReference>
<dbReference type="GO" id="GO:0000271">
    <property type="term" value="P:polysaccharide biosynthetic process"/>
    <property type="evidence" value="ECO:0007669"/>
    <property type="project" value="InterPro"/>
</dbReference>
<dbReference type="GO" id="GO:0015774">
    <property type="term" value="P:polysaccharide transport"/>
    <property type="evidence" value="ECO:0007669"/>
    <property type="project" value="InterPro"/>
</dbReference>
<reference evidence="2 3" key="1">
    <citation type="journal article" date="2016" name="Front. Microbiol.">
        <title>Genomic Resource of Rice Seed Associated Bacteria.</title>
        <authorList>
            <person name="Midha S."/>
            <person name="Bansal K."/>
            <person name="Sharma S."/>
            <person name="Kumar N."/>
            <person name="Patil P.P."/>
            <person name="Chaudhry V."/>
            <person name="Patil P.B."/>
        </authorList>
    </citation>
    <scope>NUCLEOTIDE SEQUENCE [LARGE SCALE GENOMIC DNA]</scope>
    <source>
        <strain evidence="2 3">SA3</strain>
    </source>
</reference>
<sequence>MASKKSKYLFFWLPYDVKYSYETFLTAFYLSVKRFPGNDAIHIGHEQLFKDVPSHIPEDWLAGYNSSLPDNEELRNLDKIIWSSEVFAKLEDKLQSKNLVWEHILTKEYEPLVDKFDAEIARIKKEKDIKAIILWSNCPSVKKVASAHQIPVIHNELGPLREPTYLPTCYFDFSGVNGNTEAANRFERYEGKGENFAHFGRLALLSLFLKDVKPIRKFDEFDIGLPLQVEDDSNIIAYSNGFDNSELIDYAKSKSNSVLVRKHPYGRVDYKDIESGAEKLSPQEFIALCKEVLTINSSVGFEALLWGKPGKVLGDSPFSYINYESKNYMSALRFALLNYLTPFDFLFNIEYYDWRITMPDENSIAEKHLFHYLNQKHGWNRENIDFYKIPVELEKILFRNLNLQFVENEKNLTVKVDALKKELTQYK</sequence>
<dbReference type="InterPro" id="IPR007833">
    <property type="entry name" value="Capsule_polysaccharide_synth"/>
</dbReference>
<evidence type="ECO:0000313" key="3">
    <source>
        <dbReference type="Proteomes" id="UP000071979"/>
    </source>
</evidence>
<feature type="non-terminal residue" evidence="2">
    <location>
        <position position="427"/>
    </location>
</feature>
<evidence type="ECO:0000259" key="1">
    <source>
        <dbReference type="Pfam" id="PF21912"/>
    </source>
</evidence>